<dbReference type="JaponicusDB" id="SJAG_01025">
    <property type="gene designation" value="sec72"/>
</dbReference>
<evidence type="ECO:0000256" key="8">
    <source>
        <dbReference type="SAM" id="MobiDB-lite"/>
    </source>
</evidence>
<dbReference type="SUPFAM" id="SSF48371">
    <property type="entry name" value="ARM repeat"/>
    <property type="match status" value="1"/>
</dbReference>
<reference evidence="10 12" key="1">
    <citation type="journal article" date="2011" name="Science">
        <title>Comparative functional genomics of the fission yeasts.</title>
        <authorList>
            <person name="Rhind N."/>
            <person name="Chen Z."/>
            <person name="Yassour M."/>
            <person name="Thompson D.A."/>
            <person name="Haas B.J."/>
            <person name="Habib N."/>
            <person name="Wapinski I."/>
            <person name="Roy S."/>
            <person name="Lin M.F."/>
            <person name="Heiman D.I."/>
            <person name="Young S.K."/>
            <person name="Furuya K."/>
            <person name="Guo Y."/>
            <person name="Pidoux A."/>
            <person name="Chen H.M."/>
            <person name="Robbertse B."/>
            <person name="Goldberg J.M."/>
            <person name="Aoki K."/>
            <person name="Bayne E.H."/>
            <person name="Berlin A.M."/>
            <person name="Desjardins C.A."/>
            <person name="Dobbs E."/>
            <person name="Dukaj L."/>
            <person name="Fan L."/>
            <person name="FitzGerald M.G."/>
            <person name="French C."/>
            <person name="Gujja S."/>
            <person name="Hansen K."/>
            <person name="Keifenheim D."/>
            <person name="Levin J.Z."/>
            <person name="Mosher R.A."/>
            <person name="Mueller C.A."/>
            <person name="Pfiffner J."/>
            <person name="Priest M."/>
            <person name="Russ C."/>
            <person name="Smialowska A."/>
            <person name="Swoboda P."/>
            <person name="Sykes S.M."/>
            <person name="Vaughn M."/>
            <person name="Vengrova S."/>
            <person name="Yoder R."/>
            <person name="Zeng Q."/>
            <person name="Allshire R."/>
            <person name="Baulcombe D."/>
            <person name="Birren B.W."/>
            <person name="Brown W."/>
            <person name="Ekwall K."/>
            <person name="Kellis M."/>
            <person name="Leatherwood J."/>
            <person name="Levin H."/>
            <person name="Margalit H."/>
            <person name="Martienssen R."/>
            <person name="Nieduszynski C.A."/>
            <person name="Spatafora J.W."/>
            <person name="Friedman N."/>
            <person name="Dalgaard J.Z."/>
            <person name="Baumann P."/>
            <person name="Niki H."/>
            <person name="Regev A."/>
            <person name="Nusbaum C."/>
        </authorList>
    </citation>
    <scope>NUCLEOTIDE SEQUENCE [LARGE SCALE GENOMIC DNA]</scope>
    <source>
        <strain evidence="12">yFS275 / FY16936</strain>
    </source>
</reference>
<dbReference type="Pfam" id="PF01369">
    <property type="entry name" value="Sec7"/>
    <property type="match status" value="1"/>
</dbReference>
<dbReference type="RefSeq" id="XP_002172295.1">
    <property type="nucleotide sequence ID" value="XM_002172259.2"/>
</dbReference>
<feature type="region of interest" description="Disordered" evidence="8">
    <location>
        <begin position="1"/>
        <end position="114"/>
    </location>
</feature>
<dbReference type="Pfam" id="PF12783">
    <property type="entry name" value="Sec7-like_HUS"/>
    <property type="match status" value="1"/>
</dbReference>
<dbReference type="CDD" id="cd00171">
    <property type="entry name" value="Sec7"/>
    <property type="match status" value="1"/>
</dbReference>
<dbReference type="FunFam" id="1.10.1000.11:FF:000003">
    <property type="entry name" value="Brefeldin A-inhibited guanine nucleotide-exchange protein 1"/>
    <property type="match status" value="1"/>
</dbReference>
<dbReference type="SUPFAM" id="SSF48425">
    <property type="entry name" value="Sec7 domain"/>
    <property type="match status" value="1"/>
</dbReference>
<evidence type="ECO:0000256" key="4">
    <source>
        <dbReference type="ARBA" id="ARBA00023136"/>
    </source>
</evidence>
<evidence type="ECO:0000256" key="5">
    <source>
        <dbReference type="ARBA" id="ARBA00023329"/>
    </source>
</evidence>
<dbReference type="SMART" id="SM00222">
    <property type="entry name" value="Sec7"/>
    <property type="match status" value="1"/>
</dbReference>
<feature type="compositionally biased region" description="Basic and acidic residues" evidence="8">
    <location>
        <begin position="46"/>
        <end position="60"/>
    </location>
</feature>
<dbReference type="InterPro" id="IPR023394">
    <property type="entry name" value="Sec7_C_sf"/>
</dbReference>
<evidence type="ECO:0000313" key="11">
    <source>
        <dbReference type="JaponicusDB" id="SJAG_01025"/>
    </source>
</evidence>
<keyword evidence="5" id="KW-0968">Cytoplasmic vesicle</keyword>
<sequence>MQENSKELASRNVSDHNSADEGSRIHQQEKVEMNTADNSQSTLPLKSKELEKIVHERNEDSSSISQTTAGNDQGEMSQPQEAVQEEGQERQRAETKSQLSDPKSALPADSLSSDAARKAAGEEVLEKQSISVIKNYVDQLLSIRACQKNGDLMHILKNVKASFTPPKSVDKIQVVEMLQTAFLMSQDSVLLLSLDTIAKLAGSAYFRPTPNENDTMDRVLKQKKLIDIVVGLVCDCIHNDVVDGALQLNVVKALTALAMCERPVCYLHGSALLNTIRKVYNIFLVGDDDSVQSVAQASLFQIIDAVFERAELAHRDVVDAESDIANMVVSNGSSTEVSLDTMAKVKPVPVNEVTPSPSQSATSSDLSSLLLQDAFLVTRSMSRLSVKHASLDKAVDVRSQSMRSKLISLYLLYHILSKHITLFSNQSIVFTDVPSLKNLSFLSATRQYLCLALSKNAVSPIPQVFKVCINIFWVVLSSLRTFFIKEIEVFLHEVYLPILEMRNTSYNQKYYTLLIFQRICSDARVLVELYLNYDCDGNCPNNLFEQILGSISKIATYATHDVSSMNDDEIEAVLNYEAPTVTPFLNTNSVALSADIAQLTTYSDNQLKLKALECIVFALRSLVSWAENGMQATKRVSTYDMSTESYAEQATAPMSASIQQKDALNSSNLSLSSTGNDDPMQFESNKQKKKLLQECIWKFNYKPQAGIRLLAENGFVNAAEPKELAQFLKTTEGINKAALGEYLGGGDDANIATMHAFVDLFNFNNVRFVDAMRDFLQAFRLPGEGQKIDRFMLKFSERYMEENEESFATADTAYILAYSIIMLNTDLHSPQVKNRMSKQEFIKNNRGINDGNDLDEAFLSSVYDDILNNEIVMKDEQEMAALAPLMLGRPAASGFASAFAALGRDLQREAYIQASEELAKKTASVLKKVMHEKKRSDSSYEIYYSASHFEHISPMLEATWMPILATLSSPLQVSEYENELLICTEGFKLVIRIACLFDLDLIRDAFIKTLLNFTSLEDFSSLQKRHVHTIRTLLTVALTEGNLLRSSWTDILTMVSKLERMQLITVGVNEDDVPDVSRIKSFSRKSTSSGRRGSTANYARSIAKNPPTLLSEASLELSSSETVKSIDKIFTQTSSLSGTAIVDFFKALCDVAWEEIESSYDSDQPRLFSLQKLVEISYYNMKRIRVEWSAIWNVLGSFFNRVASYKNLHVSTFALDSLRQLSMQFLDMEELSHFNFQKEFLKPFEYVMSSDANFEVKELVIHCVRQMIQAKITEIKSGWKTLFGVFTFAAKQSSLTLVKLAFETVKHLYDNYFEVMLSQGCFVDILVTLTEFCKNGKFQVISFQSLELIQVLNKSLKEYGVDKATSTNALDKYYFPVMFAYYDIIMSAEDLEVRSKALKGLFRILFEDSESFSAPTWEIVCKKYVFPIFDEFPEDTVNDAYLQESEELSAWHSATMVEALKNVVELFTKHFDKLHGMTSAFFHLFCTHICQDYATISRAATSCLQQLLTNNASKFSESEWRVIIDVFAKLFADTTPSLLLDEESILGSHVTSHSVMSPAELEAAELHSKSASEMEVNPRASLSSDIQVQFRSTTRKCVLHLLLISVLVELLDDPKVFKHIPVEQLLRVTSCIHDSWKFAHVFNENKKLRVALLNAGFMKQLPNLLRQETAGALAYCAILFRLLNEERTDMDEETKKHIEKLLFPFCHDILRTFVELPMEKHARNHAIWQSVLAVILKNMVNANKELFQSSVAFLFKPCCDILMKEHVEESLRALLRSLFLRVGSEFIGEERLWP</sequence>
<dbReference type="InterPro" id="IPR046455">
    <property type="entry name" value="Sec7/BIG1-like_C"/>
</dbReference>
<comment type="subcellular location">
    <subcellularLocation>
        <location evidence="7">Cytoplasmic vesicle</location>
        <location evidence="7">COPI-coated vesicle membrane</location>
    </subcellularLocation>
    <subcellularLocation>
        <location evidence="6">Cytoplasmic vesicle</location>
        <location evidence="6">COPII-coated vesicle membrane</location>
    </subcellularLocation>
</comment>
<dbReference type="InterPro" id="IPR032629">
    <property type="entry name" value="DCB_dom"/>
</dbReference>
<dbReference type="STRING" id="402676.B6JXA1"/>
<protein>
    <submittedName>
        <fullName evidence="10">SNARE sec72</fullName>
    </submittedName>
</protein>
<evidence type="ECO:0000256" key="2">
    <source>
        <dbReference type="ARBA" id="ARBA00022490"/>
    </source>
</evidence>
<dbReference type="GO" id="GO:0005085">
    <property type="term" value="F:guanyl-nucleotide exchange factor activity"/>
    <property type="evidence" value="ECO:0000318"/>
    <property type="project" value="GO_Central"/>
</dbReference>
<dbReference type="GO" id="GO:0030663">
    <property type="term" value="C:COPI-coated vesicle membrane"/>
    <property type="evidence" value="ECO:0007669"/>
    <property type="project" value="UniProtKB-SubCell"/>
</dbReference>
<evidence type="ECO:0000313" key="12">
    <source>
        <dbReference type="Proteomes" id="UP000001744"/>
    </source>
</evidence>
<dbReference type="Pfam" id="PF16213">
    <property type="entry name" value="DCB"/>
    <property type="match status" value="1"/>
</dbReference>
<evidence type="ECO:0000259" key="9">
    <source>
        <dbReference type="PROSITE" id="PS50190"/>
    </source>
</evidence>
<feature type="compositionally biased region" description="Basic and acidic residues" evidence="8">
    <location>
        <begin position="1"/>
        <end position="32"/>
    </location>
</feature>
<dbReference type="GeneID" id="7048272"/>
<dbReference type="InterPro" id="IPR035999">
    <property type="entry name" value="Sec7_dom_sf"/>
</dbReference>
<name>B6JXA1_SCHJY</name>
<dbReference type="Gene3D" id="1.10.1000.11">
    <property type="entry name" value="Arf Nucleotide-binding Site Opener,domain 2"/>
    <property type="match status" value="1"/>
</dbReference>
<gene>
    <name evidence="11" type="primary">sec72</name>
    <name evidence="10" type="ORF">SJAG_01025</name>
</gene>
<dbReference type="Proteomes" id="UP000001744">
    <property type="component" value="Unassembled WGS sequence"/>
</dbReference>
<dbReference type="GO" id="GO:0032012">
    <property type="term" value="P:regulation of ARF protein signal transduction"/>
    <property type="evidence" value="ECO:0007669"/>
    <property type="project" value="InterPro"/>
</dbReference>
<dbReference type="InterPro" id="IPR016024">
    <property type="entry name" value="ARM-type_fold"/>
</dbReference>
<dbReference type="GO" id="GO:0000138">
    <property type="term" value="C:Golgi trans cisterna"/>
    <property type="evidence" value="ECO:0007669"/>
    <property type="project" value="EnsemblFungi"/>
</dbReference>
<dbReference type="HOGENOM" id="CLU_000691_1_1_1"/>
<organism evidence="10 12">
    <name type="scientific">Schizosaccharomyces japonicus (strain yFS275 / FY16936)</name>
    <name type="common">Fission yeast</name>
    <dbReference type="NCBI Taxonomy" id="402676"/>
    <lineage>
        <taxon>Eukaryota</taxon>
        <taxon>Fungi</taxon>
        <taxon>Dikarya</taxon>
        <taxon>Ascomycota</taxon>
        <taxon>Taphrinomycotina</taxon>
        <taxon>Schizosaccharomycetes</taxon>
        <taxon>Schizosaccharomycetales</taxon>
        <taxon>Schizosaccharomycetaceae</taxon>
        <taxon>Schizosaccharomyces</taxon>
    </lineage>
</organism>
<keyword evidence="2" id="KW-0963">Cytoplasm</keyword>
<proteinExistence type="predicted"/>
<dbReference type="GO" id="GO:0012507">
    <property type="term" value="C:ER to Golgi transport vesicle membrane"/>
    <property type="evidence" value="ECO:0007669"/>
    <property type="project" value="UniProtKB-SubCell"/>
</dbReference>
<dbReference type="Pfam" id="PF09324">
    <property type="entry name" value="Sec7-like_HDS"/>
    <property type="match status" value="1"/>
</dbReference>
<evidence type="ECO:0000313" key="10">
    <source>
        <dbReference type="EMBL" id="EEB06002.1"/>
    </source>
</evidence>
<keyword evidence="12" id="KW-1185">Reference proteome</keyword>
<dbReference type="EMBL" id="KE651166">
    <property type="protein sequence ID" value="EEB06002.1"/>
    <property type="molecule type" value="Genomic_DNA"/>
</dbReference>
<evidence type="ECO:0000256" key="7">
    <source>
        <dbReference type="ARBA" id="ARBA00060451"/>
    </source>
</evidence>
<feature type="compositionally biased region" description="Low complexity" evidence="8">
    <location>
        <begin position="104"/>
        <end position="114"/>
    </location>
</feature>
<feature type="compositionally biased region" description="Polar residues" evidence="8">
    <location>
        <begin position="61"/>
        <end position="81"/>
    </location>
</feature>
<dbReference type="VEuPathDB" id="FungiDB:SJAG_01025"/>
<feature type="domain" description="SEC7" evidence="9">
    <location>
        <begin position="681"/>
        <end position="869"/>
    </location>
</feature>
<dbReference type="InterPro" id="IPR032691">
    <property type="entry name" value="Mon2/Sec7/BIG1-like_HUS"/>
</dbReference>
<dbReference type="eggNOG" id="KOG0929">
    <property type="taxonomic scope" value="Eukaryota"/>
</dbReference>
<feature type="compositionally biased region" description="Polar residues" evidence="8">
    <location>
        <begin position="35"/>
        <end position="44"/>
    </location>
</feature>
<keyword evidence="4" id="KW-0472">Membrane</keyword>
<dbReference type="FunFam" id="1.10.220.20:FF:000002">
    <property type="entry name" value="Brefeldin A-inhibited guanine nucleotide-exchange protein 1"/>
    <property type="match status" value="1"/>
</dbReference>
<keyword evidence="3" id="KW-0653">Protein transport</keyword>
<evidence type="ECO:0000256" key="3">
    <source>
        <dbReference type="ARBA" id="ARBA00022927"/>
    </source>
</evidence>
<dbReference type="InterPro" id="IPR015403">
    <property type="entry name" value="Mon2/Sec7/BIG1-like_HDS"/>
</dbReference>
<evidence type="ECO:0000256" key="1">
    <source>
        <dbReference type="ARBA" id="ARBA00022448"/>
    </source>
</evidence>
<dbReference type="Pfam" id="PF20252">
    <property type="entry name" value="BIG2_C"/>
    <property type="match status" value="1"/>
</dbReference>
<dbReference type="PANTHER" id="PTHR10663">
    <property type="entry name" value="GUANYL-NUCLEOTIDE EXCHANGE FACTOR"/>
    <property type="match status" value="1"/>
</dbReference>
<dbReference type="PROSITE" id="PS50190">
    <property type="entry name" value="SEC7"/>
    <property type="match status" value="1"/>
</dbReference>
<dbReference type="OMA" id="FWKSNEM"/>
<dbReference type="OrthoDB" id="18431at2759"/>
<dbReference type="Gene3D" id="1.10.220.20">
    <property type="match status" value="1"/>
</dbReference>
<dbReference type="InterPro" id="IPR000904">
    <property type="entry name" value="Sec7_dom"/>
</dbReference>
<dbReference type="PANTHER" id="PTHR10663:SF375">
    <property type="entry name" value="LD29171P"/>
    <property type="match status" value="1"/>
</dbReference>
<dbReference type="GO" id="GO:0015031">
    <property type="term" value="P:protein transport"/>
    <property type="evidence" value="ECO:0007669"/>
    <property type="project" value="UniProtKB-KW"/>
</dbReference>
<dbReference type="GO" id="GO:0000137">
    <property type="term" value="C:Golgi cis cisterna"/>
    <property type="evidence" value="ECO:0007669"/>
    <property type="project" value="EnsemblFungi"/>
</dbReference>
<keyword evidence="1" id="KW-0813">Transport</keyword>
<evidence type="ECO:0000256" key="6">
    <source>
        <dbReference type="ARBA" id="ARBA00049643"/>
    </source>
</evidence>
<accession>B6JXA1</accession>